<dbReference type="EMBL" id="CP163432">
    <property type="protein sequence ID" value="XDQ14580.1"/>
    <property type="molecule type" value="Genomic_DNA"/>
</dbReference>
<reference evidence="1" key="1">
    <citation type="submission" date="2024-07" db="EMBL/GenBank/DDBJ databases">
        <authorList>
            <person name="Yu S.T."/>
        </authorList>
    </citation>
    <scope>NUCLEOTIDE SEQUENCE</scope>
    <source>
        <strain evidence="1">R11</strain>
    </source>
</reference>
<dbReference type="RefSeq" id="WP_369274542.1">
    <property type="nucleotide sequence ID" value="NZ_CP163432.1"/>
</dbReference>
<gene>
    <name evidence="1" type="ORF">AB5J55_35495</name>
</gene>
<evidence type="ECO:0000313" key="1">
    <source>
        <dbReference type="EMBL" id="XDQ14580.1"/>
    </source>
</evidence>
<accession>A0AB39N7K6</accession>
<organism evidence="1">
    <name type="scientific">Streptomyces sp. R11</name>
    <dbReference type="NCBI Taxonomy" id="3238625"/>
    <lineage>
        <taxon>Bacteria</taxon>
        <taxon>Bacillati</taxon>
        <taxon>Actinomycetota</taxon>
        <taxon>Actinomycetes</taxon>
        <taxon>Kitasatosporales</taxon>
        <taxon>Streptomycetaceae</taxon>
        <taxon>Streptomyces</taxon>
    </lineage>
</organism>
<protein>
    <submittedName>
        <fullName evidence="1">Uncharacterized protein</fullName>
    </submittedName>
</protein>
<dbReference type="AlphaFoldDB" id="A0AB39N7K6"/>
<proteinExistence type="predicted"/>
<name>A0AB39N7K6_9ACTN</name>
<sequence length="66" mass="7146">MADSPGRYHLTLTAAGRPTMQGWWGSEAVARGKFTSWVGDRGVPGVRVTLVDEETGTVLTTWPEQA</sequence>